<dbReference type="InterPro" id="IPR025591">
    <property type="entry name" value="RloB"/>
</dbReference>
<proteinExistence type="predicted"/>
<dbReference type="AlphaFoldDB" id="A0A975B8A8"/>
<accession>A0A975B8A8</accession>
<dbReference type="Pfam" id="PF13707">
    <property type="entry name" value="RloB"/>
    <property type="match status" value="1"/>
</dbReference>
<name>A0A975B8A8_9BACT</name>
<dbReference type="Proteomes" id="UP000663720">
    <property type="component" value="Chromosome"/>
</dbReference>
<sequence>MGLTGRKKRPLNRKITHLRDTKLIIIATEGHKTEKQYFKIFKNHRVQVVIIPSKDNRSAPEYILERLNTYSEGYQIGDDDELWLMVDTDLEPMFTKS</sequence>
<dbReference type="RefSeq" id="WP_207692406.1">
    <property type="nucleotide sequence ID" value="NZ_CP061799.1"/>
</dbReference>
<organism evidence="1 2">
    <name type="scientific">Desulfonema limicola</name>
    <dbReference type="NCBI Taxonomy" id="45656"/>
    <lineage>
        <taxon>Bacteria</taxon>
        <taxon>Pseudomonadati</taxon>
        <taxon>Thermodesulfobacteriota</taxon>
        <taxon>Desulfobacteria</taxon>
        <taxon>Desulfobacterales</taxon>
        <taxon>Desulfococcaceae</taxon>
        <taxon>Desulfonema</taxon>
    </lineage>
</organism>
<gene>
    <name evidence="1" type="ORF">dnl_31520</name>
</gene>
<keyword evidence="2" id="KW-1185">Reference proteome</keyword>
<reference evidence="1" key="1">
    <citation type="journal article" date="2021" name="Microb. Physiol.">
        <title>Proteogenomic Insights into the Physiology of Marine, Sulfate-Reducing, Filamentous Desulfonema limicola and Desulfonema magnum.</title>
        <authorList>
            <person name="Schnaars V."/>
            <person name="Wohlbrand L."/>
            <person name="Scheve S."/>
            <person name="Hinrichs C."/>
            <person name="Reinhardt R."/>
            <person name="Rabus R."/>
        </authorList>
    </citation>
    <scope>NUCLEOTIDE SEQUENCE</scope>
    <source>
        <strain evidence="1">5ac10</strain>
    </source>
</reference>
<dbReference type="EMBL" id="CP061799">
    <property type="protein sequence ID" value="QTA80839.1"/>
    <property type="molecule type" value="Genomic_DNA"/>
</dbReference>
<evidence type="ECO:0000313" key="2">
    <source>
        <dbReference type="Proteomes" id="UP000663720"/>
    </source>
</evidence>
<protein>
    <submittedName>
        <fullName evidence="1">RloB domain-containing protein</fullName>
    </submittedName>
</protein>
<dbReference type="KEGG" id="dli:dnl_31520"/>
<evidence type="ECO:0000313" key="1">
    <source>
        <dbReference type="EMBL" id="QTA80839.1"/>
    </source>
</evidence>